<dbReference type="SUPFAM" id="SSF48179">
    <property type="entry name" value="6-phosphogluconate dehydrogenase C-terminal domain-like"/>
    <property type="match status" value="1"/>
</dbReference>
<evidence type="ECO:0000256" key="2">
    <source>
        <dbReference type="ARBA" id="ARBA00008419"/>
    </source>
</evidence>
<evidence type="ECO:0000256" key="4">
    <source>
        <dbReference type="ARBA" id="ARBA00023002"/>
    </source>
</evidence>
<comment type="pathway">
    <text evidence="1">Carbohydrate degradation; pentose phosphate pathway; D-ribulose 5-phosphate from D-glucose 6-phosphate (oxidative stage): step 3/3.</text>
</comment>
<dbReference type="EC" id="1.1.1.44" evidence="3"/>
<dbReference type="GO" id="GO:0006098">
    <property type="term" value="P:pentose-phosphate shunt"/>
    <property type="evidence" value="ECO:0007669"/>
    <property type="project" value="UniProtKB-KW"/>
</dbReference>
<dbReference type="SMART" id="SM01350">
    <property type="entry name" value="6PGD"/>
    <property type="match status" value="1"/>
</dbReference>
<keyword evidence="9" id="KW-1185">Reference proteome</keyword>
<keyword evidence="5" id="KW-0311">Gluconate utilization</keyword>
<dbReference type="Pfam" id="PF00393">
    <property type="entry name" value="6PGD"/>
    <property type="match status" value="1"/>
</dbReference>
<dbReference type="AlphaFoldDB" id="A0AAV8ZGH7"/>
<gene>
    <name evidence="8" type="ORF">NQ314_005568</name>
</gene>
<evidence type="ECO:0000256" key="6">
    <source>
        <dbReference type="ARBA" id="ARBA00023126"/>
    </source>
</evidence>
<dbReference type="EMBL" id="JANEYF010001542">
    <property type="protein sequence ID" value="KAJ8963526.1"/>
    <property type="molecule type" value="Genomic_DNA"/>
</dbReference>
<dbReference type="PROSITE" id="PS00461">
    <property type="entry name" value="6PGD"/>
    <property type="match status" value="1"/>
</dbReference>
<sequence>MKSDDVSREYLLPKIRDTAGQKGTGKWTAIAALNYGQPVTLIGEAVFSRCLSALKNEREIASKNLPGPTTKFSGDRTQFLEDLKQALYAAKIVSYAQGFMLLREAAKVHNWDLDYGSIALMWRGGCIIRSVSWVK</sequence>
<dbReference type="InterPro" id="IPR008927">
    <property type="entry name" value="6-PGluconate_DH-like_C_sf"/>
</dbReference>
<evidence type="ECO:0000256" key="3">
    <source>
        <dbReference type="ARBA" id="ARBA00013011"/>
    </source>
</evidence>
<dbReference type="Proteomes" id="UP001162156">
    <property type="component" value="Unassembled WGS sequence"/>
</dbReference>
<dbReference type="PRINTS" id="PR00076">
    <property type="entry name" value="6PGDHDRGNASE"/>
</dbReference>
<proteinExistence type="inferred from homology"/>
<evidence type="ECO:0000313" key="9">
    <source>
        <dbReference type="Proteomes" id="UP001162156"/>
    </source>
</evidence>
<dbReference type="InterPro" id="IPR013328">
    <property type="entry name" value="6PGD_dom2"/>
</dbReference>
<dbReference type="GO" id="GO:0004616">
    <property type="term" value="F:phosphogluconate dehydrogenase (decarboxylating) activity"/>
    <property type="evidence" value="ECO:0007669"/>
    <property type="project" value="UniProtKB-EC"/>
</dbReference>
<comment type="similarity">
    <text evidence="2">Belongs to the 6-phosphogluconate dehydrogenase family.</text>
</comment>
<protein>
    <recommendedName>
        <fullName evidence="3">phosphogluconate dehydrogenase (NADP(+)-dependent, decarboxylating)</fullName>
        <ecNumber evidence="3">1.1.1.44</ecNumber>
    </recommendedName>
</protein>
<dbReference type="InterPro" id="IPR006114">
    <property type="entry name" value="6PGDH_C"/>
</dbReference>
<evidence type="ECO:0000256" key="5">
    <source>
        <dbReference type="ARBA" id="ARBA00023064"/>
    </source>
</evidence>
<dbReference type="GO" id="GO:0019521">
    <property type="term" value="P:D-gluconate metabolic process"/>
    <property type="evidence" value="ECO:0007669"/>
    <property type="project" value="UniProtKB-KW"/>
</dbReference>
<dbReference type="Gene3D" id="1.10.1040.10">
    <property type="entry name" value="N-(1-d-carboxylethyl)-l-norvaline Dehydrogenase, domain 2"/>
    <property type="match status" value="1"/>
</dbReference>
<comment type="caution">
    <text evidence="8">The sequence shown here is derived from an EMBL/GenBank/DDBJ whole genome shotgun (WGS) entry which is preliminary data.</text>
</comment>
<dbReference type="PANTHER" id="PTHR11811">
    <property type="entry name" value="6-PHOSPHOGLUCONATE DEHYDROGENASE"/>
    <property type="match status" value="1"/>
</dbReference>
<keyword evidence="6" id="KW-0570">Pentose shunt</keyword>
<dbReference type="InterPro" id="IPR006184">
    <property type="entry name" value="6PGdom_BS"/>
</dbReference>
<organism evidence="8 9">
    <name type="scientific">Rhamnusium bicolor</name>
    <dbReference type="NCBI Taxonomy" id="1586634"/>
    <lineage>
        <taxon>Eukaryota</taxon>
        <taxon>Metazoa</taxon>
        <taxon>Ecdysozoa</taxon>
        <taxon>Arthropoda</taxon>
        <taxon>Hexapoda</taxon>
        <taxon>Insecta</taxon>
        <taxon>Pterygota</taxon>
        <taxon>Neoptera</taxon>
        <taxon>Endopterygota</taxon>
        <taxon>Coleoptera</taxon>
        <taxon>Polyphaga</taxon>
        <taxon>Cucujiformia</taxon>
        <taxon>Chrysomeloidea</taxon>
        <taxon>Cerambycidae</taxon>
        <taxon>Lepturinae</taxon>
        <taxon>Rhagiini</taxon>
        <taxon>Rhamnusium</taxon>
    </lineage>
</organism>
<accession>A0AAV8ZGH7</accession>
<evidence type="ECO:0000313" key="8">
    <source>
        <dbReference type="EMBL" id="KAJ8963526.1"/>
    </source>
</evidence>
<feature type="domain" description="6-phosphogluconate dehydrogenase C-terminal" evidence="7">
    <location>
        <begin position="1"/>
        <end position="134"/>
    </location>
</feature>
<dbReference type="InterPro" id="IPR006183">
    <property type="entry name" value="Pgluconate_DH"/>
</dbReference>
<reference evidence="8" key="1">
    <citation type="journal article" date="2023" name="Insect Mol. Biol.">
        <title>Genome sequencing provides insights into the evolution of gene families encoding plant cell wall-degrading enzymes in longhorned beetles.</title>
        <authorList>
            <person name="Shin N.R."/>
            <person name="Okamura Y."/>
            <person name="Kirsch R."/>
            <person name="Pauchet Y."/>
        </authorList>
    </citation>
    <scope>NUCLEOTIDE SEQUENCE</scope>
    <source>
        <strain evidence="8">RBIC_L_NR</strain>
    </source>
</reference>
<keyword evidence="4" id="KW-0560">Oxidoreductase</keyword>
<name>A0AAV8ZGH7_9CUCU</name>
<evidence type="ECO:0000259" key="7">
    <source>
        <dbReference type="SMART" id="SM01350"/>
    </source>
</evidence>
<evidence type="ECO:0000256" key="1">
    <source>
        <dbReference type="ARBA" id="ARBA00004874"/>
    </source>
</evidence>